<evidence type="ECO:0000256" key="1">
    <source>
        <dbReference type="ARBA" id="ARBA00004613"/>
    </source>
</evidence>
<dbReference type="Pfam" id="PF07365">
    <property type="entry name" value="Toxin_8"/>
    <property type="match status" value="1"/>
</dbReference>
<evidence type="ECO:0000256" key="2">
    <source>
        <dbReference type="ARBA" id="ARBA00006077"/>
    </source>
</evidence>
<comment type="similarity">
    <text evidence="2">Belongs to the conotoxin A superfamily.</text>
</comment>
<reference evidence="9" key="1">
    <citation type="journal article" date="2012" name="Mol. Biol. Evol.">
        <title>Extensive and continuous duplication facilitates rapid evolution and diversification of gene families.</title>
        <authorList>
            <person name="Chang D."/>
            <person name="Duda T.F.Jr."/>
        </authorList>
    </citation>
    <scope>NUCLEOTIDE SEQUENCE</scope>
    <source>
        <strain evidence="9">QUER_8</strain>
    </source>
</reference>
<keyword evidence="8" id="KW-0629">Postsynaptic neurotoxin</keyword>
<feature type="non-terminal residue" evidence="9">
    <location>
        <position position="1"/>
    </location>
</feature>
<name>H9N3W8_CONQU</name>
<dbReference type="AlphaFoldDB" id="H9N3W8"/>
<comment type="subcellular location">
    <subcellularLocation>
        <location evidence="1">Secreted</location>
    </subcellularLocation>
</comment>
<evidence type="ECO:0000256" key="7">
    <source>
        <dbReference type="ARBA" id="ARBA00023157"/>
    </source>
</evidence>
<evidence type="ECO:0000313" key="9">
    <source>
        <dbReference type="EMBL" id="AFD18535.1"/>
    </source>
</evidence>
<evidence type="ECO:0000256" key="6">
    <source>
        <dbReference type="ARBA" id="ARBA00022945"/>
    </source>
</evidence>
<evidence type="ECO:0000256" key="8">
    <source>
        <dbReference type="ARBA" id="ARBA00023327"/>
    </source>
</evidence>
<keyword evidence="4" id="KW-0800">Toxin</keyword>
<dbReference type="GO" id="GO:0005576">
    <property type="term" value="C:extracellular region"/>
    <property type="evidence" value="ECO:0007669"/>
    <property type="project" value="UniProtKB-SubCell"/>
</dbReference>
<accession>H9N3W8</accession>
<evidence type="ECO:0000256" key="5">
    <source>
        <dbReference type="ARBA" id="ARBA00022699"/>
    </source>
</evidence>
<dbReference type="GO" id="GO:0035792">
    <property type="term" value="C:host cell postsynaptic membrane"/>
    <property type="evidence" value="ECO:0007669"/>
    <property type="project" value="UniProtKB-KW"/>
</dbReference>
<proteinExistence type="inferred from homology"/>
<keyword evidence="6" id="KW-0008">Acetylcholine receptor inhibiting toxin</keyword>
<protein>
    <submittedName>
        <fullName evidence="9">Alpha-conotoxin</fullName>
    </submittedName>
</protein>
<dbReference type="InterPro" id="IPR009958">
    <property type="entry name" value="Conotoxin_a-typ"/>
</dbReference>
<evidence type="ECO:0000256" key="4">
    <source>
        <dbReference type="ARBA" id="ARBA00022656"/>
    </source>
</evidence>
<organism evidence="9">
    <name type="scientific">Conus quercinus</name>
    <name type="common">Oak cone</name>
    <dbReference type="NCBI Taxonomy" id="101313"/>
    <lineage>
        <taxon>Eukaryota</taxon>
        <taxon>Metazoa</taxon>
        <taxon>Spiralia</taxon>
        <taxon>Lophotrochozoa</taxon>
        <taxon>Mollusca</taxon>
        <taxon>Gastropoda</taxon>
        <taxon>Caenogastropoda</taxon>
        <taxon>Neogastropoda</taxon>
        <taxon>Conoidea</taxon>
        <taxon>Conidae</taxon>
        <taxon>Conus</taxon>
        <taxon>Lividoconus</taxon>
    </lineage>
</organism>
<keyword evidence="5" id="KW-0528">Neurotoxin</keyword>
<dbReference type="EMBL" id="JF723471">
    <property type="protein sequence ID" value="AFD18535.1"/>
    <property type="molecule type" value="Genomic_DNA"/>
</dbReference>
<evidence type="ECO:0000256" key="3">
    <source>
        <dbReference type="ARBA" id="ARBA00022525"/>
    </source>
</evidence>
<sequence length="34" mass="3697">AANDKASDLMALRGGCCSRPPCILEHPEICGRRR</sequence>
<keyword evidence="7" id="KW-1015">Disulfide bond</keyword>
<dbReference type="GO" id="GO:0030550">
    <property type="term" value="F:acetylcholine receptor inhibitor activity"/>
    <property type="evidence" value="ECO:0007669"/>
    <property type="project" value="UniProtKB-KW"/>
</dbReference>
<keyword evidence="3" id="KW-0964">Secreted</keyword>
<dbReference type="GO" id="GO:0090729">
    <property type="term" value="F:toxin activity"/>
    <property type="evidence" value="ECO:0007669"/>
    <property type="project" value="UniProtKB-KW"/>
</dbReference>